<evidence type="ECO:0000256" key="4">
    <source>
        <dbReference type="ARBA" id="ARBA00023026"/>
    </source>
</evidence>
<keyword evidence="5" id="KW-0175">Coiled coil</keyword>
<proteinExistence type="inferred from homology"/>
<protein>
    <submittedName>
        <fullName evidence="7">IpaD/SipD/SspD family type III secretion system needle tip protein</fullName>
    </submittedName>
</protein>
<dbReference type="InterPro" id="IPR009483">
    <property type="entry name" value="IpaD/BipD/SipD"/>
</dbReference>
<dbReference type="Pfam" id="PF06511">
    <property type="entry name" value="T3SS_TC"/>
    <property type="match status" value="1"/>
</dbReference>
<dbReference type="GO" id="GO:0005576">
    <property type="term" value="C:extracellular region"/>
    <property type="evidence" value="ECO:0007669"/>
    <property type="project" value="UniProtKB-SubCell"/>
</dbReference>
<keyword evidence="3" id="KW-0964">Secreted</keyword>
<evidence type="ECO:0000256" key="6">
    <source>
        <dbReference type="SAM" id="MobiDB-lite"/>
    </source>
</evidence>
<dbReference type="SUPFAM" id="SSF140693">
    <property type="entry name" value="IpaD-like"/>
    <property type="match status" value="1"/>
</dbReference>
<gene>
    <name evidence="7" type="ORF">OGX73_06375</name>
</gene>
<dbReference type="AlphaFoldDB" id="A0AAW6UAS2"/>
<dbReference type="EMBL" id="JAOWIN010000003">
    <property type="protein sequence ID" value="MDI9092244.1"/>
    <property type="molecule type" value="Genomic_DNA"/>
</dbReference>
<evidence type="ECO:0000256" key="3">
    <source>
        <dbReference type="ARBA" id="ARBA00022525"/>
    </source>
</evidence>
<feature type="region of interest" description="Disordered" evidence="6">
    <location>
        <begin position="202"/>
        <end position="221"/>
    </location>
</feature>
<comment type="similarity">
    <text evidence="2">Belongs to the invasin protein D family.</text>
</comment>
<dbReference type="Proteomes" id="UP001159001">
    <property type="component" value="Unassembled WGS sequence"/>
</dbReference>
<comment type="subcellular location">
    <subcellularLocation>
        <location evidence="1">Secreted</location>
    </subcellularLocation>
</comment>
<reference evidence="7" key="1">
    <citation type="submission" date="2022-10" db="EMBL/GenBank/DDBJ databases">
        <title>Bacterial isolates recovered from the One Health project in Brazil.</title>
        <authorList>
            <person name="Valiatti T.B."/>
            <person name="Santos F."/>
            <person name="Cayo R."/>
            <person name="Gales A.C."/>
        </authorList>
    </citation>
    <scope>NUCLEOTIDE SEQUENCE</scope>
    <source>
        <strain evidence="7">PVR188</strain>
    </source>
</reference>
<keyword evidence="4" id="KW-0843">Virulence</keyword>
<sequence>MSSTSLNLLANIQLSRVNNVGLIDNNPSPVGEGVLIDPNLDIYQQVVSYYEQLCDEIAKPIERTNIVFDQLNDISEQANALIRELKISGDNTSRVLIKLSEEFATLPSGAATHFFRSQPIDDGRSHIGEISKIIDNINSGYQKDFGNIIKSATKYMQDVNTALGKISEYIKAGDSGKIKFQRVKLLNRLDDLFEPYTDHKKVRGNKPLTTEPDDDNRDYYKDWSKPKDSAWDLYEMEYSDSAFAFWKKKLDGQGFVVDTRTPNGKKVIRIYPDLNPLREIMKTIYDVEDTKDGWKTAGVDLMAQTVQSLQTAIDAQKNAVNSSVSRLLETFRQDNSHFDTLTQLLIKLIQELNQYNNGLVNS</sequence>
<dbReference type="InterPro" id="IPR036708">
    <property type="entry name" value="BipD-like_sf"/>
</dbReference>
<evidence type="ECO:0000313" key="7">
    <source>
        <dbReference type="EMBL" id="MDI9092244.1"/>
    </source>
</evidence>
<evidence type="ECO:0000256" key="2">
    <source>
        <dbReference type="ARBA" id="ARBA00007741"/>
    </source>
</evidence>
<comment type="caution">
    <text evidence="7">The sequence shown here is derived from an EMBL/GenBank/DDBJ whole genome shotgun (WGS) entry which is preliminary data.</text>
</comment>
<name>A0AAW6UAS2_PRORE</name>
<accession>A0AAW6UAS2</accession>
<dbReference type="Gene3D" id="1.20.1710.10">
    <property type="entry name" value="IpaD-like"/>
    <property type="match status" value="1"/>
</dbReference>
<organism evidence="7 8">
    <name type="scientific">Providencia rettgeri</name>
    <dbReference type="NCBI Taxonomy" id="587"/>
    <lineage>
        <taxon>Bacteria</taxon>
        <taxon>Pseudomonadati</taxon>
        <taxon>Pseudomonadota</taxon>
        <taxon>Gammaproteobacteria</taxon>
        <taxon>Enterobacterales</taxon>
        <taxon>Morganellaceae</taxon>
        <taxon>Providencia</taxon>
    </lineage>
</organism>
<evidence type="ECO:0000256" key="1">
    <source>
        <dbReference type="ARBA" id="ARBA00004613"/>
    </source>
</evidence>
<evidence type="ECO:0000313" key="8">
    <source>
        <dbReference type="Proteomes" id="UP001159001"/>
    </source>
</evidence>
<evidence type="ECO:0000256" key="5">
    <source>
        <dbReference type="ARBA" id="ARBA00023054"/>
    </source>
</evidence>
<dbReference type="RefSeq" id="WP_136134128.1">
    <property type="nucleotide sequence ID" value="NZ_JADSTA010000012.1"/>
</dbReference>